<evidence type="ECO:0000313" key="2">
    <source>
        <dbReference type="Proteomes" id="UP001177023"/>
    </source>
</evidence>
<gene>
    <name evidence="1" type="ORF">MSPICULIGERA_LOCUS12485</name>
</gene>
<protein>
    <recommendedName>
        <fullName evidence="3">Serine protease</fullName>
    </recommendedName>
</protein>
<keyword evidence="2" id="KW-1185">Reference proteome</keyword>
<dbReference type="Proteomes" id="UP001177023">
    <property type="component" value="Unassembled WGS sequence"/>
</dbReference>
<dbReference type="AlphaFoldDB" id="A0AA36CRU3"/>
<dbReference type="InterPro" id="IPR009003">
    <property type="entry name" value="Peptidase_S1_PA"/>
</dbReference>
<evidence type="ECO:0000313" key="1">
    <source>
        <dbReference type="EMBL" id="CAJ0574144.1"/>
    </source>
</evidence>
<dbReference type="EMBL" id="CATQJA010002626">
    <property type="protein sequence ID" value="CAJ0574144.1"/>
    <property type="molecule type" value="Genomic_DNA"/>
</dbReference>
<name>A0AA36CRU3_9BILA</name>
<organism evidence="1 2">
    <name type="scientific">Mesorhabditis spiculigera</name>
    <dbReference type="NCBI Taxonomy" id="96644"/>
    <lineage>
        <taxon>Eukaryota</taxon>
        <taxon>Metazoa</taxon>
        <taxon>Ecdysozoa</taxon>
        <taxon>Nematoda</taxon>
        <taxon>Chromadorea</taxon>
        <taxon>Rhabditida</taxon>
        <taxon>Rhabditina</taxon>
        <taxon>Rhabditomorpha</taxon>
        <taxon>Rhabditoidea</taxon>
        <taxon>Rhabditidae</taxon>
        <taxon>Mesorhabditinae</taxon>
        <taxon>Mesorhabditis</taxon>
    </lineage>
</organism>
<feature type="non-terminal residue" evidence="1">
    <location>
        <position position="1"/>
    </location>
</feature>
<dbReference type="Gene3D" id="2.40.10.120">
    <property type="match status" value="1"/>
</dbReference>
<proteinExistence type="predicted"/>
<reference evidence="1" key="1">
    <citation type="submission" date="2023-06" db="EMBL/GenBank/DDBJ databases">
        <authorList>
            <person name="Delattre M."/>
        </authorList>
    </citation>
    <scope>NUCLEOTIDE SEQUENCE</scope>
    <source>
        <strain evidence="1">AF72</strain>
    </source>
</reference>
<sequence length="313" mass="34245">MGDGWIYFLLIMAQSIRINMRDKEKNVALSGNIITESSIRHAFLLPSDAIVALSFESNGMQINCGMNETGTTFLLPDGWSTMQFFAQSDRVPSRPTTSMDIQERPLSPFEVEKANRITSIKDSWDSRVLRIAGNKLTGTCVLINERHALTAAHLSFKLDQSYKIKGDGNQEFSVTCVFICKHLDFAILQSNDFPILELSMGSLGRGAKYFMMGYPNGVDSSNPTITKGTIEGYMDDCVHLVGTAGSKRGYSGAPVFNDSGRLAGLLLGGTSRLSVNPTIQECLDSSGEQKYARILGIGYIVTRYSQGNSDGES</sequence>
<dbReference type="Pfam" id="PF13365">
    <property type="entry name" value="Trypsin_2"/>
    <property type="match status" value="1"/>
</dbReference>
<dbReference type="SUPFAM" id="SSF50494">
    <property type="entry name" value="Trypsin-like serine proteases"/>
    <property type="match status" value="1"/>
</dbReference>
<comment type="caution">
    <text evidence="1">The sequence shown here is derived from an EMBL/GenBank/DDBJ whole genome shotgun (WGS) entry which is preliminary data.</text>
</comment>
<evidence type="ECO:0008006" key="3">
    <source>
        <dbReference type="Google" id="ProtNLM"/>
    </source>
</evidence>
<accession>A0AA36CRU3</accession>